<dbReference type="InterPro" id="IPR006140">
    <property type="entry name" value="D-isomer_DH_NAD-bd"/>
</dbReference>
<dbReference type="Pfam" id="PF00389">
    <property type="entry name" value="2-Hacid_dh"/>
    <property type="match status" value="1"/>
</dbReference>
<sequence>MLSSLRFHNASIIIQCLGGFWSVGLASKISDILYTNLLTLSFSLIHSYSSSLLNTTRITNDYKQYALEMPEQSEKLKILVTHPATPQAAIDLLSRDYEVIFCQSVPPIRSEILEKCNGMHAVLWATHLPLDKGILDAIGPQLKVVSTRSGGTDFVDVEEFKRRKILLGHTPSVQNDAVANMAVGLLLAAARRFHEGRLKIETNNWETYTLNWLLGQDLRDSVVGFYGFGGIAQTIAKRLSGFDIDSVLYTTRSRVSEEIEKQYNAKKVDFDTMLAQSDFVIIASPLTKETAGVFNATAFGKMKKTAVLVNIARGGVVNQQDLYEALKTKQIFAAGLDVMTPEPLPPNDPLLSLPNVVLMPHIGSATKRTRDDIAVLAAKNILHGLTGKPMPAPVY</sequence>
<dbReference type="PANTHER" id="PTHR10996:SF119">
    <property type="entry name" value="FI03731P-RELATED"/>
    <property type="match status" value="1"/>
</dbReference>
<evidence type="ECO:0000259" key="3">
    <source>
        <dbReference type="Pfam" id="PF00389"/>
    </source>
</evidence>
<dbReference type="CDD" id="cd05301">
    <property type="entry name" value="GDH"/>
    <property type="match status" value="1"/>
</dbReference>
<comment type="similarity">
    <text evidence="2">Belongs to the D-isomer specific 2-hydroxyacid dehydrogenase family.</text>
</comment>
<evidence type="ECO:0000313" key="5">
    <source>
        <dbReference type="Proteomes" id="UP001652620"/>
    </source>
</evidence>
<dbReference type="InterPro" id="IPR029753">
    <property type="entry name" value="D-isomer_DH_CS"/>
</dbReference>
<evidence type="ECO:0000256" key="2">
    <source>
        <dbReference type="RuleBase" id="RU003719"/>
    </source>
</evidence>
<feature type="domain" description="D-isomer specific 2-hydroxyacid dehydrogenase NAD-binding" evidence="4">
    <location>
        <begin position="183"/>
        <end position="363"/>
    </location>
</feature>
<dbReference type="PROSITE" id="PS00671">
    <property type="entry name" value="D_2_HYDROXYACID_DH_3"/>
    <property type="match status" value="1"/>
</dbReference>
<dbReference type="InterPro" id="IPR006139">
    <property type="entry name" value="D-isomer_2_OHA_DH_cat_dom"/>
</dbReference>
<dbReference type="Gene3D" id="3.40.50.720">
    <property type="entry name" value="NAD(P)-binding Rossmann-like Domain"/>
    <property type="match status" value="2"/>
</dbReference>
<feature type="domain" description="D-isomer specific 2-hydroxyacid dehydrogenase catalytic" evidence="3">
    <location>
        <begin position="78"/>
        <end position="394"/>
    </location>
</feature>
<organism evidence="5 6">
    <name type="scientific">Bactrocera dorsalis</name>
    <name type="common">Oriental fruit fly</name>
    <name type="synonym">Dacus dorsalis</name>
    <dbReference type="NCBI Taxonomy" id="27457"/>
    <lineage>
        <taxon>Eukaryota</taxon>
        <taxon>Metazoa</taxon>
        <taxon>Ecdysozoa</taxon>
        <taxon>Arthropoda</taxon>
        <taxon>Hexapoda</taxon>
        <taxon>Insecta</taxon>
        <taxon>Pterygota</taxon>
        <taxon>Neoptera</taxon>
        <taxon>Endopterygota</taxon>
        <taxon>Diptera</taxon>
        <taxon>Brachycera</taxon>
        <taxon>Muscomorpha</taxon>
        <taxon>Tephritoidea</taxon>
        <taxon>Tephritidae</taxon>
        <taxon>Bactrocera</taxon>
        <taxon>Bactrocera</taxon>
    </lineage>
</organism>
<name>A0ABM3JM68_BACDO</name>
<evidence type="ECO:0000256" key="1">
    <source>
        <dbReference type="ARBA" id="ARBA00023002"/>
    </source>
</evidence>
<dbReference type="SUPFAM" id="SSF51735">
    <property type="entry name" value="NAD(P)-binding Rossmann-fold domains"/>
    <property type="match status" value="1"/>
</dbReference>
<dbReference type="Proteomes" id="UP001652620">
    <property type="component" value="Chromosome 1"/>
</dbReference>
<dbReference type="GeneID" id="125778078"/>
<dbReference type="RefSeq" id="XP_049310324.1">
    <property type="nucleotide sequence ID" value="XM_049454367.1"/>
</dbReference>
<reference evidence="6" key="2">
    <citation type="submission" date="2025-08" db="UniProtKB">
        <authorList>
            <consortium name="RefSeq"/>
        </authorList>
    </citation>
    <scope>IDENTIFICATION</scope>
    <source>
        <tissue evidence="6">Adult</tissue>
    </source>
</reference>
<keyword evidence="5" id="KW-1185">Reference proteome</keyword>
<protein>
    <submittedName>
        <fullName evidence="6">Glyoxylate reductase/hydroxypyruvate reductase-like</fullName>
    </submittedName>
</protein>
<dbReference type="InterPro" id="IPR050223">
    <property type="entry name" value="D-isomer_2-hydroxyacid_DH"/>
</dbReference>
<accession>A0ABM3JM68</accession>
<evidence type="ECO:0000259" key="4">
    <source>
        <dbReference type="Pfam" id="PF02826"/>
    </source>
</evidence>
<keyword evidence="1 2" id="KW-0560">Oxidoreductase</keyword>
<dbReference type="PANTHER" id="PTHR10996">
    <property type="entry name" value="2-HYDROXYACID DEHYDROGENASE-RELATED"/>
    <property type="match status" value="1"/>
</dbReference>
<dbReference type="SUPFAM" id="SSF52283">
    <property type="entry name" value="Formate/glycerate dehydrogenase catalytic domain-like"/>
    <property type="match status" value="1"/>
</dbReference>
<dbReference type="InterPro" id="IPR036291">
    <property type="entry name" value="NAD(P)-bd_dom_sf"/>
</dbReference>
<proteinExistence type="inferred from homology"/>
<reference evidence="5" key="1">
    <citation type="submission" date="2025-05" db="UniProtKB">
        <authorList>
            <consortium name="RefSeq"/>
        </authorList>
    </citation>
    <scope>NUCLEOTIDE SEQUENCE [LARGE SCALE GENOMIC DNA]</scope>
</reference>
<gene>
    <name evidence="6" type="primary">LOC125778078</name>
</gene>
<evidence type="ECO:0000313" key="6">
    <source>
        <dbReference type="RefSeq" id="XP_049310324.1"/>
    </source>
</evidence>
<dbReference type="Pfam" id="PF02826">
    <property type="entry name" value="2-Hacid_dh_C"/>
    <property type="match status" value="1"/>
</dbReference>